<feature type="transmembrane region" description="Helical" evidence="7">
    <location>
        <begin position="389"/>
        <end position="410"/>
    </location>
</feature>
<keyword evidence="6" id="KW-0175">Coiled coil</keyword>
<feature type="transmembrane region" description="Helical" evidence="7">
    <location>
        <begin position="16"/>
        <end position="36"/>
    </location>
</feature>
<reference evidence="10" key="1">
    <citation type="submission" date="2010-07" db="EMBL/GenBank/DDBJ databases">
        <authorList>
            <person name="Muzny D."/>
            <person name="Qin X."/>
            <person name="Deng J."/>
            <person name="Jiang H."/>
            <person name="Liu Y."/>
            <person name="Qu J."/>
            <person name="Song X.-Z."/>
            <person name="Zhang L."/>
            <person name="Thornton R."/>
            <person name="Coyle M."/>
            <person name="Francisco L."/>
            <person name="Jackson L."/>
            <person name="Javaid M."/>
            <person name="Korchina V."/>
            <person name="Kovar C."/>
            <person name="Mata R."/>
            <person name="Mathew T."/>
            <person name="Ngo R."/>
            <person name="Nguyen L."/>
            <person name="Nguyen N."/>
            <person name="Okwuonu G."/>
            <person name="Ongeri F."/>
            <person name="Pham C."/>
            <person name="Simmons D."/>
            <person name="Wilczek-Boney K."/>
            <person name="Hale W."/>
            <person name="Jakkamsetti A."/>
            <person name="Pham P."/>
            <person name="Ruth R."/>
            <person name="San Lucas F."/>
            <person name="Warren J."/>
            <person name="Zhang J."/>
            <person name="Zhao Z."/>
            <person name="Zhou C."/>
            <person name="Zhu D."/>
            <person name="Lee S."/>
            <person name="Bess C."/>
            <person name="Blankenburg K."/>
            <person name="Forbes L."/>
            <person name="Fu Q."/>
            <person name="Gubbala S."/>
            <person name="Hirani K."/>
            <person name="Jayaseelan J.C."/>
            <person name="Lara F."/>
            <person name="Munidasa M."/>
            <person name="Palculict T."/>
            <person name="Patil S."/>
            <person name="Pu L.-L."/>
            <person name="Saada N."/>
            <person name="Tang L."/>
            <person name="Weissenberger G."/>
            <person name="Zhu Y."/>
            <person name="Hemphill L."/>
            <person name="Shang Y."/>
            <person name="Youmans B."/>
            <person name="Ayvaz T."/>
            <person name="Ross M."/>
            <person name="Santibanez J."/>
            <person name="Aqrawi P."/>
            <person name="Gross S."/>
            <person name="Joshi V."/>
            <person name="Fowler G."/>
            <person name="Nazareth L."/>
            <person name="Reid J."/>
            <person name="Worley K."/>
            <person name="Petrosino J."/>
            <person name="Highlander S."/>
            <person name="Gibbs R."/>
        </authorList>
    </citation>
    <scope>NUCLEOTIDE SEQUENCE [LARGE SCALE GENOMIC DNA]</scope>
    <source>
        <strain evidence="10">DSM 20284</strain>
    </source>
</reference>
<comment type="subcellular location">
    <subcellularLocation>
        <location evidence="1">Cell membrane</location>
        <topology evidence="1">Multi-pass membrane protein</topology>
    </subcellularLocation>
</comment>
<keyword evidence="3 7" id="KW-0812">Transmembrane</keyword>
<feature type="transmembrane region" description="Helical" evidence="7">
    <location>
        <begin position="738"/>
        <end position="760"/>
    </location>
</feature>
<proteinExistence type="predicted"/>
<evidence type="ECO:0000259" key="9">
    <source>
        <dbReference type="Pfam" id="PF12704"/>
    </source>
</evidence>
<evidence type="ECO:0000259" key="8">
    <source>
        <dbReference type="Pfam" id="PF02687"/>
    </source>
</evidence>
<dbReference type="Pfam" id="PF12704">
    <property type="entry name" value="MacB_PCD"/>
    <property type="match status" value="1"/>
</dbReference>
<dbReference type="AlphaFoldDB" id="E0NG12"/>
<accession>E0NG12</accession>
<dbReference type="InterPro" id="IPR003838">
    <property type="entry name" value="ABC3_permease_C"/>
</dbReference>
<dbReference type="InterPro" id="IPR038766">
    <property type="entry name" value="Membrane_comp_ABC_pdt"/>
</dbReference>
<dbReference type="Proteomes" id="UP000004470">
    <property type="component" value="Unassembled WGS sequence"/>
</dbReference>
<dbReference type="EMBL" id="AEEG01000003">
    <property type="protein sequence ID" value="EFL95731.1"/>
    <property type="molecule type" value="Genomic_DNA"/>
</dbReference>
<name>E0NG12_PEDAC</name>
<feature type="transmembrane region" description="Helical" evidence="7">
    <location>
        <begin position="832"/>
        <end position="852"/>
    </location>
</feature>
<dbReference type="Pfam" id="PF02687">
    <property type="entry name" value="FtsX"/>
    <property type="match status" value="2"/>
</dbReference>
<feature type="domain" description="ABC3 transporter permease C-terminal" evidence="8">
    <location>
        <begin position="743"/>
        <end position="859"/>
    </location>
</feature>
<feature type="transmembrane region" description="Helical" evidence="7">
    <location>
        <begin position="347"/>
        <end position="368"/>
    </location>
</feature>
<feature type="coiled-coil region" evidence="6">
    <location>
        <begin position="256"/>
        <end position="315"/>
    </location>
</feature>
<feature type="transmembrane region" description="Helical" evidence="7">
    <location>
        <begin position="513"/>
        <end position="533"/>
    </location>
</feature>
<dbReference type="PANTHER" id="PTHR30287:SF1">
    <property type="entry name" value="INNER MEMBRANE PROTEIN"/>
    <property type="match status" value="1"/>
</dbReference>
<dbReference type="InterPro" id="IPR025857">
    <property type="entry name" value="MacB_PCD"/>
</dbReference>
<dbReference type="GO" id="GO:0005886">
    <property type="term" value="C:plasma membrane"/>
    <property type="evidence" value="ECO:0007669"/>
    <property type="project" value="UniProtKB-SubCell"/>
</dbReference>
<organism evidence="10 11">
    <name type="scientific">Pediococcus acidilactici DSM 20284</name>
    <dbReference type="NCBI Taxonomy" id="862514"/>
    <lineage>
        <taxon>Bacteria</taxon>
        <taxon>Bacillati</taxon>
        <taxon>Bacillota</taxon>
        <taxon>Bacilli</taxon>
        <taxon>Lactobacillales</taxon>
        <taxon>Lactobacillaceae</taxon>
        <taxon>Pediococcus</taxon>
        <taxon>Pediococcus acidilactici group</taxon>
    </lineage>
</organism>
<comment type="caution">
    <text evidence="10">The sequence shown here is derived from an EMBL/GenBank/DDBJ whole genome shotgun (WGS) entry which is preliminary data.</text>
</comment>
<keyword evidence="11" id="KW-1185">Reference proteome</keyword>
<sequence>MAEMIKLLLRTIKNSLGRFIAISLIIMLGTLIFVGVKATGPALNDSLQATVVKHHLSDLEILSSQGFTETELKAVRQVPGAQVEGVLLQNVLGGKNRDAIALYGYQKNNLQNQLILKQGRLPRNQHEIVLDQQARLRGGYKIGDYFNLEKNPQLKYQKYRIVGFADSPQYVDHSTRGASNLGTGKVTYFAYVSHLAFHSSVYSGMQVYFPELQNQKMFSNKYERAVKRKTAQVRRQLTPAVKKRRQSLTKNALTQIEQGKQRLAQSRQKLVAAQQVLKQQGLTDASAMRTLQRQEAKLQQQRRQLDQQAQRIKKALQPSLLYQTRQDLPGFTGYGESSQRIAAIANVFPLFFFLLAGLITFTTVTRMVEEQRGQMGTLKALGYGKGAIVFQYVAYAGLAGISGAAVGAVLGNQLIPRIVLAMYQEYVVEIVKIPVDWRAIALAALLTLLVTIGAATLVSLREVRTSPAALLRPRAPRAAHKILLERVPGLWRRLRFFQKISYRNLSRAKLRGLMTILGIAGGTALILTGFGIASSIKEAGNQQFQNVLRYDAVVRARQPKDLTSVQNSLERSAATRATLPVYTAVVQVNQRQKTVRDVTLTVPKNPGQFDQFVRLRDYQSNHSIGLPTRGVVVSPKVARILHVQVGDQIKMRVPNQKTVRVRIAKVVTNYAGNVIYASPSAYQRAFSHAPNFASVLVKTDHQPSARLTKRWMSDNDKILGISLMADQAEMIQKMTKQLGPIVMIFIGLSAILSFVVLYNLNNINIAERLYELSTIKVLGFYNREVTLYVARESIILAIIGILAGFGLGNFLTGYVIRQAETNNVIFPLTIKPFAYLVAVLLMVIFNLVVVYITHRKLQKIDMVAALKSND</sequence>
<feature type="transmembrane region" description="Helical" evidence="7">
    <location>
        <begin position="793"/>
        <end position="812"/>
    </location>
</feature>
<protein>
    <submittedName>
        <fullName evidence="10">Efflux ABC transporter, permease protein</fullName>
    </submittedName>
</protein>
<dbReference type="eggNOG" id="COG0577">
    <property type="taxonomic scope" value="Bacteria"/>
</dbReference>
<gene>
    <name evidence="10" type="ORF">HMPREF0623_0767</name>
</gene>
<feature type="transmembrane region" description="Helical" evidence="7">
    <location>
        <begin position="439"/>
        <end position="460"/>
    </location>
</feature>
<evidence type="ECO:0000256" key="2">
    <source>
        <dbReference type="ARBA" id="ARBA00022475"/>
    </source>
</evidence>
<evidence type="ECO:0000256" key="6">
    <source>
        <dbReference type="SAM" id="Coils"/>
    </source>
</evidence>
<keyword evidence="4 7" id="KW-1133">Transmembrane helix</keyword>
<evidence type="ECO:0000256" key="3">
    <source>
        <dbReference type="ARBA" id="ARBA00022692"/>
    </source>
</evidence>
<evidence type="ECO:0000256" key="1">
    <source>
        <dbReference type="ARBA" id="ARBA00004651"/>
    </source>
</evidence>
<evidence type="ECO:0000313" key="10">
    <source>
        <dbReference type="EMBL" id="EFL95731.1"/>
    </source>
</evidence>
<evidence type="ECO:0000256" key="5">
    <source>
        <dbReference type="ARBA" id="ARBA00023136"/>
    </source>
</evidence>
<keyword evidence="5 7" id="KW-0472">Membrane</keyword>
<keyword evidence="2" id="KW-1003">Cell membrane</keyword>
<dbReference type="PANTHER" id="PTHR30287">
    <property type="entry name" value="MEMBRANE COMPONENT OF PREDICTED ABC SUPERFAMILY METABOLITE UPTAKE TRANSPORTER"/>
    <property type="match status" value="1"/>
</dbReference>
<feature type="domain" description="MacB-like periplasmic core" evidence="9">
    <location>
        <begin position="513"/>
        <end position="700"/>
    </location>
</feature>
<evidence type="ECO:0000313" key="11">
    <source>
        <dbReference type="Proteomes" id="UP000004470"/>
    </source>
</evidence>
<evidence type="ECO:0000256" key="4">
    <source>
        <dbReference type="ARBA" id="ARBA00022989"/>
    </source>
</evidence>
<evidence type="ECO:0000256" key="7">
    <source>
        <dbReference type="SAM" id="Phobius"/>
    </source>
</evidence>
<feature type="domain" description="ABC3 transporter permease C-terminal" evidence="8">
    <location>
        <begin position="346"/>
        <end position="466"/>
    </location>
</feature>
<dbReference type="HOGENOM" id="CLU_005531_0_1_9"/>